<sequence length="409" mass="42644">MGVGRSPVDGQTRSAGSLQPPARGSHRRAAKSPSELTGDLTKLIVRAAGAVATSAPAPPAPSSELPAPGRHHAEPAAPPPSEPESPRLRFDRRTQVIAGVCLAAAALIVVPLLLLWTPGADASGTTTSPPSRGYACRPGSQGRDTSAACRAALAVRPATGDDSGSGLGDGTDIGIPDVGDRHREVIPDTRLCSAGRERYRGLDLARDDWPATAVTSGATITLQYRLDDRRAGLLRFYLTKTTYDANKPLTWADLDTTPLGQASGQPGRDNTYRVEAQLPSRSGRQLIYTIWEDADDDSALYACSDVVFGGAASAPPAKTPRASAPSSAPKPSTAPASAGQPSSSPSSGVEDNGNRIPDWTPGTEYDAGDEVVYAGKTYRCLQPHTSVYGWEPDSAVAFWELATDAAPAN</sequence>
<dbReference type="AlphaFoldDB" id="A0A545AJH6"/>
<feature type="region of interest" description="Disordered" evidence="3">
    <location>
        <begin position="1"/>
        <end position="87"/>
    </location>
</feature>
<feature type="region of interest" description="Disordered" evidence="3">
    <location>
        <begin position="313"/>
        <end position="365"/>
    </location>
</feature>
<organism evidence="6 7">
    <name type="scientific">Cryptosporangium phraense</name>
    <dbReference type="NCBI Taxonomy" id="2593070"/>
    <lineage>
        <taxon>Bacteria</taxon>
        <taxon>Bacillati</taxon>
        <taxon>Actinomycetota</taxon>
        <taxon>Actinomycetes</taxon>
        <taxon>Cryptosporangiales</taxon>
        <taxon>Cryptosporangiaceae</taxon>
        <taxon>Cryptosporangium</taxon>
    </lineage>
</organism>
<evidence type="ECO:0000256" key="3">
    <source>
        <dbReference type="SAM" id="MobiDB-lite"/>
    </source>
</evidence>
<dbReference type="Gene3D" id="2.70.50.50">
    <property type="entry name" value="chitin-binding protein cbp21"/>
    <property type="match status" value="1"/>
</dbReference>
<dbReference type="GO" id="GO:0004553">
    <property type="term" value="F:hydrolase activity, hydrolyzing O-glycosyl compounds"/>
    <property type="evidence" value="ECO:0007669"/>
    <property type="project" value="InterPro"/>
</dbReference>
<dbReference type="PANTHER" id="PTHR34823:SF1">
    <property type="entry name" value="CHITIN-BINDING TYPE-4 DOMAIN-CONTAINING PROTEIN"/>
    <property type="match status" value="1"/>
</dbReference>
<keyword evidence="7" id="KW-1185">Reference proteome</keyword>
<keyword evidence="4" id="KW-0472">Membrane</keyword>
<feature type="region of interest" description="Disordered" evidence="3">
    <location>
        <begin position="122"/>
        <end position="141"/>
    </location>
</feature>
<comment type="caution">
    <text evidence="6">The sequence shown here is derived from an EMBL/GenBank/DDBJ whole genome shotgun (WGS) entry which is preliminary data.</text>
</comment>
<feature type="domain" description="Chitin-binding type-3" evidence="5">
    <location>
        <begin position="356"/>
        <end position="402"/>
    </location>
</feature>
<name>A0A545AJH6_9ACTN</name>
<dbReference type="Pfam" id="PF03067">
    <property type="entry name" value="LPMO_10"/>
    <property type="match status" value="1"/>
</dbReference>
<gene>
    <name evidence="6" type="ORF">FL583_32700</name>
</gene>
<dbReference type="PANTHER" id="PTHR34823">
    <property type="entry name" value="GLCNAC-BINDING PROTEIN A"/>
    <property type="match status" value="1"/>
</dbReference>
<dbReference type="Gene3D" id="2.10.10.20">
    <property type="entry name" value="Carbohydrate-binding module superfamily 5/12"/>
    <property type="match status" value="1"/>
</dbReference>
<dbReference type="InParanoid" id="A0A545AJH6"/>
<dbReference type="InterPro" id="IPR036573">
    <property type="entry name" value="CBM_sf_5/12"/>
</dbReference>
<dbReference type="CDD" id="cd21177">
    <property type="entry name" value="LPMO_AA10"/>
    <property type="match status" value="1"/>
</dbReference>
<dbReference type="CDD" id="cd12214">
    <property type="entry name" value="ChiA1_BD"/>
    <property type="match status" value="1"/>
</dbReference>
<dbReference type="GO" id="GO:0005975">
    <property type="term" value="P:carbohydrate metabolic process"/>
    <property type="evidence" value="ECO:0007669"/>
    <property type="project" value="InterPro"/>
</dbReference>
<accession>A0A545AJH6</accession>
<dbReference type="Pfam" id="PF02839">
    <property type="entry name" value="CBM_5_12"/>
    <property type="match status" value="1"/>
</dbReference>
<protein>
    <recommendedName>
        <fullName evidence="5">Chitin-binding type-3 domain-containing protein</fullName>
    </recommendedName>
</protein>
<dbReference type="Proteomes" id="UP000317982">
    <property type="component" value="Unassembled WGS sequence"/>
</dbReference>
<reference evidence="6 7" key="1">
    <citation type="submission" date="2019-07" db="EMBL/GenBank/DDBJ databases">
        <title>Cryptosporangium phraense sp. nov., isolated from plant litter.</title>
        <authorList>
            <person name="Suriyachadkun C."/>
        </authorList>
    </citation>
    <scope>NUCLEOTIDE SEQUENCE [LARGE SCALE GENOMIC DNA]</scope>
    <source>
        <strain evidence="6 7">A-T 5661</strain>
    </source>
</reference>
<evidence type="ECO:0000259" key="5">
    <source>
        <dbReference type="SMART" id="SM00495"/>
    </source>
</evidence>
<keyword evidence="4" id="KW-0812">Transmembrane</keyword>
<keyword evidence="2" id="KW-0378">Hydrolase</keyword>
<feature type="transmembrane region" description="Helical" evidence="4">
    <location>
        <begin position="96"/>
        <end position="116"/>
    </location>
</feature>
<dbReference type="OrthoDB" id="5179374at2"/>
<evidence type="ECO:0000313" key="7">
    <source>
        <dbReference type="Proteomes" id="UP000317982"/>
    </source>
</evidence>
<feature type="region of interest" description="Disordered" evidence="3">
    <location>
        <begin position="157"/>
        <end position="180"/>
    </location>
</feature>
<evidence type="ECO:0000313" key="6">
    <source>
        <dbReference type="EMBL" id="TQS40845.1"/>
    </source>
</evidence>
<dbReference type="InterPro" id="IPR051024">
    <property type="entry name" value="GlcNAc_Chitin_IntDeg"/>
</dbReference>
<evidence type="ECO:0000256" key="4">
    <source>
        <dbReference type="SAM" id="Phobius"/>
    </source>
</evidence>
<dbReference type="SMART" id="SM00495">
    <property type="entry name" value="ChtBD3"/>
    <property type="match status" value="1"/>
</dbReference>
<evidence type="ECO:0000256" key="2">
    <source>
        <dbReference type="ARBA" id="ARBA00022801"/>
    </source>
</evidence>
<dbReference type="EMBL" id="VIRS01000033">
    <property type="protein sequence ID" value="TQS40845.1"/>
    <property type="molecule type" value="Genomic_DNA"/>
</dbReference>
<dbReference type="SUPFAM" id="SSF81296">
    <property type="entry name" value="E set domains"/>
    <property type="match status" value="1"/>
</dbReference>
<dbReference type="SUPFAM" id="SSF51055">
    <property type="entry name" value="Carbohydrate binding domain"/>
    <property type="match status" value="1"/>
</dbReference>
<dbReference type="InterPro" id="IPR004302">
    <property type="entry name" value="Cellulose/chitin-bd_N"/>
</dbReference>
<proteinExistence type="predicted"/>
<evidence type="ECO:0000256" key="1">
    <source>
        <dbReference type="ARBA" id="ARBA00022729"/>
    </source>
</evidence>
<dbReference type="InterPro" id="IPR003610">
    <property type="entry name" value="CBM5/12"/>
</dbReference>
<feature type="compositionally biased region" description="Low complexity" evidence="3">
    <location>
        <begin position="313"/>
        <end position="347"/>
    </location>
</feature>
<keyword evidence="4" id="KW-1133">Transmembrane helix</keyword>
<keyword evidence="1" id="KW-0732">Signal</keyword>
<dbReference type="GO" id="GO:0005576">
    <property type="term" value="C:extracellular region"/>
    <property type="evidence" value="ECO:0007669"/>
    <property type="project" value="InterPro"/>
</dbReference>
<dbReference type="InterPro" id="IPR014756">
    <property type="entry name" value="Ig_E-set"/>
</dbReference>
<dbReference type="GO" id="GO:0030246">
    <property type="term" value="F:carbohydrate binding"/>
    <property type="evidence" value="ECO:0007669"/>
    <property type="project" value="InterPro"/>
</dbReference>